<comment type="caution">
    <text evidence="2">The sequence shown here is derived from an EMBL/GenBank/DDBJ whole genome shotgun (WGS) entry which is preliminary data.</text>
</comment>
<evidence type="ECO:0000313" key="3">
    <source>
        <dbReference type="Proteomes" id="UP000614058"/>
    </source>
</evidence>
<accession>A0ABS1BRY6</accession>
<sequence length="302" mass="32391">MESIKTLVLVLTPMFVGFAIRLPKPYLKMLDRMLVWLVYVILLLIGIGLAQVGGLWSLLNDIALRVALLFTLLMVCNLAMLCAFDGVFPWQQRAQAAHGTHHVDMTGGIKQVAMVVLGVAIGKLLPPALLPPDFAATGALMLLIFVVGMQLRGAGIALRQVLLNRRGWQTALVFMLSCAVSGCLFAWMQPEISLAQGLAMSSGYGWYSLSGIVITSAYGAQWGSVALLNDLLRELFALLFIPMIMRRFPSAAVGVGGATSLDFSLPVIQQSGGLAAVPVAISFGFIVNLAAPILMVVFSAMR</sequence>
<gene>
    <name evidence="2" type="ORF">JDW22_05405</name>
</gene>
<dbReference type="RefSeq" id="WP_200522200.1">
    <property type="nucleotide sequence ID" value="NZ_JAEHNZ010000002.1"/>
</dbReference>
<feature type="transmembrane region" description="Helical" evidence="1">
    <location>
        <begin position="170"/>
        <end position="188"/>
    </location>
</feature>
<dbReference type="EMBL" id="JAEHNZ010000002">
    <property type="protein sequence ID" value="MBK0396034.1"/>
    <property type="molecule type" value="Genomic_DNA"/>
</dbReference>
<feature type="transmembrane region" description="Helical" evidence="1">
    <location>
        <begin position="275"/>
        <end position="298"/>
    </location>
</feature>
<evidence type="ECO:0000313" key="2">
    <source>
        <dbReference type="EMBL" id="MBK0396034.1"/>
    </source>
</evidence>
<feature type="transmembrane region" description="Helical" evidence="1">
    <location>
        <begin position="208"/>
        <end position="228"/>
    </location>
</feature>
<feature type="transmembrane region" description="Helical" evidence="1">
    <location>
        <begin position="6"/>
        <end position="22"/>
    </location>
</feature>
<name>A0ABS1BRY6_9NEIS</name>
<dbReference type="InterPro" id="IPR005642">
    <property type="entry name" value="LysO"/>
</dbReference>
<organism evidence="2 3">
    <name type="scientific">Kingella bonacorsii</name>
    <dbReference type="NCBI Taxonomy" id="2796361"/>
    <lineage>
        <taxon>Bacteria</taxon>
        <taxon>Pseudomonadati</taxon>
        <taxon>Pseudomonadota</taxon>
        <taxon>Betaproteobacteria</taxon>
        <taxon>Neisseriales</taxon>
        <taxon>Neisseriaceae</taxon>
        <taxon>Kingella</taxon>
    </lineage>
</organism>
<proteinExistence type="predicted"/>
<keyword evidence="1" id="KW-0472">Membrane</keyword>
<keyword evidence="1" id="KW-0812">Transmembrane</keyword>
<feature type="transmembrane region" description="Helical" evidence="1">
    <location>
        <begin position="135"/>
        <end position="158"/>
    </location>
</feature>
<dbReference type="PANTHER" id="PTHR35804:SF1">
    <property type="entry name" value="LYSINE EXPORTER LYSO"/>
    <property type="match status" value="1"/>
</dbReference>
<keyword evidence="3" id="KW-1185">Reference proteome</keyword>
<keyword evidence="1" id="KW-1133">Transmembrane helix</keyword>
<protein>
    <submittedName>
        <fullName evidence="2">Lysine exporter LysO family protein</fullName>
    </submittedName>
</protein>
<evidence type="ECO:0000256" key="1">
    <source>
        <dbReference type="SAM" id="Phobius"/>
    </source>
</evidence>
<dbReference type="Proteomes" id="UP000614058">
    <property type="component" value="Unassembled WGS sequence"/>
</dbReference>
<dbReference type="PANTHER" id="PTHR35804">
    <property type="entry name" value="LYSINE EXPORTER LYSO"/>
    <property type="match status" value="1"/>
</dbReference>
<dbReference type="Pfam" id="PF03956">
    <property type="entry name" value="Lys_export"/>
    <property type="match status" value="1"/>
</dbReference>
<feature type="transmembrane region" description="Helical" evidence="1">
    <location>
        <begin position="62"/>
        <end position="88"/>
    </location>
</feature>
<feature type="transmembrane region" description="Helical" evidence="1">
    <location>
        <begin position="235"/>
        <end position="255"/>
    </location>
</feature>
<reference evidence="2 3" key="1">
    <citation type="journal article" date="2021" name="Pathogens">
        <title>Isolation and Characterization of Kingella bonacorsii sp. nov., A Novel Kingella Species Detected in a Stable Periodontitis Subject.</title>
        <authorList>
            <person name="Antezack A."/>
            <person name="Boxberger M."/>
            <person name="Rolland C."/>
            <person name="Monnet-Corti V."/>
            <person name="La Scola B."/>
        </authorList>
    </citation>
    <scope>NUCLEOTIDE SEQUENCE [LARGE SCALE GENOMIC DNA]</scope>
    <source>
        <strain evidence="2 3">Marseille-Q4569</strain>
    </source>
</reference>
<feature type="transmembrane region" description="Helical" evidence="1">
    <location>
        <begin position="34"/>
        <end position="56"/>
    </location>
</feature>